<dbReference type="GO" id="GO:0016998">
    <property type="term" value="P:cell wall macromolecule catabolic process"/>
    <property type="evidence" value="ECO:0007669"/>
    <property type="project" value="InterPro"/>
</dbReference>
<evidence type="ECO:0000256" key="3">
    <source>
        <dbReference type="RuleBase" id="RU003788"/>
    </source>
</evidence>
<dbReference type="InterPro" id="IPR023346">
    <property type="entry name" value="Lysozyme-like_dom_sf"/>
</dbReference>
<gene>
    <name evidence="4" type="ORF">BX592_104324</name>
</gene>
<keyword evidence="5" id="KW-1185">Reference proteome</keyword>
<keyword evidence="2 3" id="KW-0081">Bacteriolytic enzyme</keyword>
<comment type="similarity">
    <text evidence="3">Belongs to the glycosyl hydrolase 24 family.</text>
</comment>
<sequence length="75" mass="8607">MVPLYQFEYDARVSIAINCGPYTGSNDLIAKLNGGDYAAVFDFILPYRIGRRKDLSRRRFQEARLFASGVYDARH</sequence>
<dbReference type="GO" id="GO:0009253">
    <property type="term" value="P:peptidoglycan catabolic process"/>
    <property type="evidence" value="ECO:0007669"/>
    <property type="project" value="InterPro"/>
</dbReference>
<dbReference type="EC" id="3.2.1.17" evidence="3"/>
<comment type="caution">
    <text evidence="4">The sequence shown here is derived from an EMBL/GenBank/DDBJ whole genome shotgun (WGS) entry which is preliminary data.</text>
</comment>
<dbReference type="GO" id="GO:0042742">
    <property type="term" value="P:defense response to bacterium"/>
    <property type="evidence" value="ECO:0007669"/>
    <property type="project" value="UniProtKB-KW"/>
</dbReference>
<reference evidence="4 5" key="1">
    <citation type="submission" date="2019-03" db="EMBL/GenBank/DDBJ databases">
        <title>Genomic Encyclopedia of Type Strains, Phase III (KMG-III): the genomes of soil and plant-associated and newly described type strains.</title>
        <authorList>
            <person name="Whitman W."/>
        </authorList>
    </citation>
    <scope>NUCLEOTIDE SEQUENCE [LARGE SCALE GENOMIC DNA]</scope>
    <source>
        <strain evidence="4 5">LMG 29544</strain>
    </source>
</reference>
<evidence type="ECO:0000256" key="2">
    <source>
        <dbReference type="ARBA" id="ARBA00022638"/>
    </source>
</evidence>
<name>A0A4R8LXR8_9BURK</name>
<keyword evidence="1 3" id="KW-0929">Antimicrobial</keyword>
<dbReference type="InterPro" id="IPR023347">
    <property type="entry name" value="Lysozyme_dom_sf"/>
</dbReference>
<dbReference type="AlphaFoldDB" id="A0A4R8LXR8"/>
<organism evidence="4 5">
    <name type="scientific">Paraburkholderia rhizosphaerae</name>
    <dbReference type="NCBI Taxonomy" id="480658"/>
    <lineage>
        <taxon>Bacteria</taxon>
        <taxon>Pseudomonadati</taxon>
        <taxon>Pseudomonadota</taxon>
        <taxon>Betaproteobacteria</taxon>
        <taxon>Burkholderiales</taxon>
        <taxon>Burkholderiaceae</taxon>
        <taxon>Paraburkholderia</taxon>
    </lineage>
</organism>
<dbReference type="GO" id="GO:0003796">
    <property type="term" value="F:lysozyme activity"/>
    <property type="evidence" value="ECO:0007669"/>
    <property type="project" value="UniProtKB-EC"/>
</dbReference>
<accession>A0A4R8LXR8</accession>
<keyword evidence="3" id="KW-0326">Glycosidase</keyword>
<proteinExistence type="inferred from homology"/>
<dbReference type="EMBL" id="SORE01000004">
    <property type="protein sequence ID" value="TDY53036.1"/>
    <property type="molecule type" value="Genomic_DNA"/>
</dbReference>
<evidence type="ECO:0000313" key="4">
    <source>
        <dbReference type="EMBL" id="TDY53036.1"/>
    </source>
</evidence>
<keyword evidence="3" id="KW-0378">Hydrolase</keyword>
<evidence type="ECO:0000256" key="1">
    <source>
        <dbReference type="ARBA" id="ARBA00022529"/>
    </source>
</evidence>
<evidence type="ECO:0000313" key="5">
    <source>
        <dbReference type="Proteomes" id="UP000295509"/>
    </source>
</evidence>
<comment type="catalytic activity">
    <reaction evidence="3">
        <text>Hydrolysis of (1-&gt;4)-beta-linkages between N-acetylmuramic acid and N-acetyl-D-glucosamine residues in a peptidoglycan and between N-acetyl-D-glucosamine residues in chitodextrins.</text>
        <dbReference type="EC" id="3.2.1.17"/>
    </reaction>
</comment>
<dbReference type="Gene3D" id="1.10.530.40">
    <property type="match status" value="1"/>
</dbReference>
<dbReference type="GO" id="GO:0031640">
    <property type="term" value="P:killing of cells of another organism"/>
    <property type="evidence" value="ECO:0007669"/>
    <property type="project" value="UniProtKB-KW"/>
</dbReference>
<dbReference type="InterPro" id="IPR002196">
    <property type="entry name" value="Glyco_hydro_24"/>
</dbReference>
<dbReference type="SUPFAM" id="SSF53955">
    <property type="entry name" value="Lysozyme-like"/>
    <property type="match status" value="1"/>
</dbReference>
<protein>
    <recommendedName>
        <fullName evidence="3">Lysozyme</fullName>
        <ecNumber evidence="3">3.2.1.17</ecNumber>
    </recommendedName>
</protein>
<dbReference type="Pfam" id="PF00959">
    <property type="entry name" value="Phage_lysozyme"/>
    <property type="match status" value="1"/>
</dbReference>
<dbReference type="Proteomes" id="UP000295509">
    <property type="component" value="Unassembled WGS sequence"/>
</dbReference>